<feature type="domain" description="Peptidase A2" evidence="9">
    <location>
        <begin position="271"/>
        <end position="350"/>
    </location>
</feature>
<feature type="domain" description="Integrase catalytic" evidence="11">
    <location>
        <begin position="1369"/>
        <end position="1527"/>
    </location>
</feature>
<keyword evidence="5" id="KW-0255">Endonuclease</keyword>
<keyword evidence="3" id="KW-0548">Nucleotidyltransferase</keyword>
<dbReference type="SUPFAM" id="SSF50630">
    <property type="entry name" value="Acid proteases"/>
    <property type="match status" value="1"/>
</dbReference>
<dbReference type="Gene3D" id="3.30.420.10">
    <property type="entry name" value="Ribonuclease H-like superfamily/Ribonuclease H"/>
    <property type="match status" value="1"/>
</dbReference>
<evidence type="ECO:0000259" key="11">
    <source>
        <dbReference type="PROSITE" id="PS50994"/>
    </source>
</evidence>
<dbReference type="CDD" id="cd09274">
    <property type="entry name" value="RNase_HI_RT_Ty3"/>
    <property type="match status" value="1"/>
</dbReference>
<dbReference type="PROSITE" id="PS50878">
    <property type="entry name" value="RT_POL"/>
    <property type="match status" value="1"/>
</dbReference>
<comment type="caution">
    <text evidence="12">The sequence shown here is derived from an EMBL/GenBank/DDBJ whole genome shotgun (WGS) entry which is preliminary data.</text>
</comment>
<dbReference type="InterPro" id="IPR012337">
    <property type="entry name" value="RNaseH-like_sf"/>
</dbReference>
<evidence type="ECO:0000313" key="12">
    <source>
        <dbReference type="EMBL" id="CAF4176436.1"/>
    </source>
</evidence>
<dbReference type="InterPro" id="IPR050951">
    <property type="entry name" value="Retrovirus_Pol_polyprotein"/>
</dbReference>
<accession>A0A819ZM09</accession>
<dbReference type="Pfam" id="PF00077">
    <property type="entry name" value="RVP"/>
    <property type="match status" value="1"/>
</dbReference>
<organism evidence="12 13">
    <name type="scientific">Rotaria magnacalcarata</name>
    <dbReference type="NCBI Taxonomy" id="392030"/>
    <lineage>
        <taxon>Eukaryota</taxon>
        <taxon>Metazoa</taxon>
        <taxon>Spiralia</taxon>
        <taxon>Gnathifera</taxon>
        <taxon>Rotifera</taxon>
        <taxon>Eurotatoria</taxon>
        <taxon>Bdelloidea</taxon>
        <taxon>Philodinida</taxon>
        <taxon>Philodinidae</taxon>
        <taxon>Rotaria</taxon>
    </lineage>
</organism>
<dbReference type="InterPro" id="IPR000477">
    <property type="entry name" value="RT_dom"/>
</dbReference>
<evidence type="ECO:0000259" key="9">
    <source>
        <dbReference type="PROSITE" id="PS50175"/>
    </source>
</evidence>
<dbReference type="PANTHER" id="PTHR37984">
    <property type="entry name" value="PROTEIN CBG26694"/>
    <property type="match status" value="1"/>
</dbReference>
<dbReference type="GO" id="GO:0006508">
    <property type="term" value="P:proteolysis"/>
    <property type="evidence" value="ECO:0007669"/>
    <property type="project" value="InterPro"/>
</dbReference>
<dbReference type="Gene3D" id="3.10.20.370">
    <property type="match status" value="1"/>
</dbReference>
<dbReference type="GO" id="GO:0004519">
    <property type="term" value="F:endonuclease activity"/>
    <property type="evidence" value="ECO:0007669"/>
    <property type="project" value="UniProtKB-KW"/>
</dbReference>
<dbReference type="SUPFAM" id="SSF56672">
    <property type="entry name" value="DNA/RNA polymerases"/>
    <property type="match status" value="1"/>
</dbReference>
<dbReference type="FunFam" id="3.30.70.270:FF:000020">
    <property type="entry name" value="Transposon Tf2-6 polyprotein-like Protein"/>
    <property type="match status" value="1"/>
</dbReference>
<sequence length="1872" mass="209720">MEQLTEELTLSRDNKLRFKVIEPVKYSLDSTIKLQDYFVTFEAVCSAQYGSANKNAWSAALGKFLEGDISQAYIGLEGGSMPWEDLKTTLAARFADTAQRTNKFLNLFNNLVQESKESLLNLSMKVERIAKQAYPTFNQLNLDVLIKNKFLAVVPVEVFDSLNIALLDKDLAAVPFEKIVSLAEKVQKTTPKTVIVEVAKAASTVVIKSDPVANVQATISLRPNSGAVPRTNCTHCNKPGHAQTSCWTLHPNLKPARNSNGNFSGRDNYKYKSLVDSGAEICLIGIKNVRKNHNLNEITNAGINVTGIGGSVKVHGRINLKVNIGNEKSVFQSFVIVEDLANELLLGANFIKSNNFIIDMANEKLLERLNKVNKIAPKAINKLEPCNLNISNVKSAIEDTSVSDTDKCNINLINNSLRSKIVKETISNFNVKEVNNLNLENKMPNIDYTNGGVRLIETINLKPQHSTIAAFDLDKKFKNNVNVFSVGVFPDKAILNDNLMIQSCVRNSDCKNLVMPIMNCSVGMIQLKAGTIIAYAQKLVSKNNGELAEAGFEWRKKEVNASENKKNESFMEMFRMDEAKLTSDQNKKVEVLLNKFSKCISLSDNDVGKTSTLSHSIKLTRDTAIKQPIRRINGELAEEVETQLQQLSDDGIIIPSNSPWSSCIVPVKKRCGGLRLAIDYRLLNNLTVKDSFPLPNLNDAVYNLHGSVFLSTLDLTRGYYNVPMDEDSIPLTAFSTSRSHWEFIRMPFGLCNAGATFQRLMNLVLRGFSWSQCICYIDDALILGSTFEEHYNNLHDVLSCLSQHSLKIKPQKCYLFRKAVKFLGYEVSKNGIMPDRKNIEGITNFPRPTTVKNVRSFLGIVNFYRLHIPNCSIIQKPLSALTGKNKVLVWNDDAEKVFNKLKQLLVSPQLLAYPDYSSIEPLEVHVDSSLTGAGAVLSQKQLGVVRPIAFISTSWGVTEQNYASTARELAGLRWAVKTLAPFLRGREFVIHTDNQPLIFLSITKCVSQRLARTLEDLSDFNFKVKWIPGHSNIVADALSRMHETILDSPRAKESLNILGESLLEIKMDEGGDSLVNALSFWLTGNFSDSLNLRQKLVTELINNNKLYGLELNKVGKFELKIMLQEGINLIPEVIKAFSNLFNCKVIVFEKRRHPIEFGDDSLPKICYLNSHNSLHYNLLVESQVKPNKIIDPSPIILPEGRVGESVKNASVVINQSQIKLNFNKWTREEIQLMQRSNDLLRLLKTFISMYPPGDNRILKCKQAPNLNIFLKYINEIKIVDSILVREIDINLENHRFVSIITLDAFIKGAIEVHISRAHCGRQVLKTILRETVWNPNDWRVIEDVCHTCQICQRFKPPCNVAHPGFKRIVSACPFDLLSVDLMNLPITRDRFKCCLVAIDHFTKYLYAVPLKDKTAETVVYTLERVVFQGCLQLPSRILADNGPEWDNTLYRQMLIRNNIQPIYSSPNHPESNGGVERANQTLKNILARFEGEQVDWVTVLPEAVRIYNSSPHKTTQRTPVSFFLERAHSLRNNRENLLSAAWREPCHKFSPFMISQLIGKKIMHKGFLTQNKFEPRFEGPFQIVSVNDNDRSYIISSMVNETTPAFGKPIKVHHSHLRPWIPRPNYLAKFDRGGKIFQPVPHLNQVIPKFHYSRMYGNPSRMSTNSFLGFLPATPSVHPIAPGGNLAIPPIVESLVEPQNDTVGGNTPQGAPQPQPATEGEAASSTPLNLNIAPPRILESPIFGNLNSSGSDNNDPFEGFSLIDSSTERALSRMEDLLASPEIVNHSLPIIPPVAAEIINEPNVAEPNVIEIPPVASNEPTIIPEEVIMIPILVAIPIEPAIENTLPNTMRGVSRIPVLSPVLNPTITRLRT</sequence>
<dbReference type="Pfam" id="PF17917">
    <property type="entry name" value="RT_RNaseH"/>
    <property type="match status" value="1"/>
</dbReference>
<dbReference type="Gene3D" id="2.40.70.10">
    <property type="entry name" value="Acid Proteases"/>
    <property type="match status" value="1"/>
</dbReference>
<dbReference type="EMBL" id="CAJOBF010005469">
    <property type="protein sequence ID" value="CAF4176436.1"/>
    <property type="molecule type" value="Genomic_DNA"/>
</dbReference>
<keyword evidence="7" id="KW-0695">RNA-directed DNA polymerase</keyword>
<evidence type="ECO:0000256" key="7">
    <source>
        <dbReference type="ARBA" id="ARBA00022918"/>
    </source>
</evidence>
<dbReference type="Pfam" id="PF00078">
    <property type="entry name" value="RVT_1"/>
    <property type="match status" value="1"/>
</dbReference>
<dbReference type="GO" id="GO:0003964">
    <property type="term" value="F:RNA-directed DNA polymerase activity"/>
    <property type="evidence" value="ECO:0007669"/>
    <property type="project" value="UniProtKB-KW"/>
</dbReference>
<dbReference type="Proteomes" id="UP000663842">
    <property type="component" value="Unassembled WGS sequence"/>
</dbReference>
<dbReference type="PANTHER" id="PTHR37984:SF5">
    <property type="entry name" value="PROTEIN NYNRIN-LIKE"/>
    <property type="match status" value="1"/>
</dbReference>
<evidence type="ECO:0000256" key="2">
    <source>
        <dbReference type="ARBA" id="ARBA00022679"/>
    </source>
</evidence>
<dbReference type="EC" id="2.7.7.49" evidence="1"/>
<protein>
    <recommendedName>
        <fullName evidence="1">RNA-directed DNA polymerase</fullName>
        <ecNumber evidence="1">2.7.7.49</ecNumber>
    </recommendedName>
</protein>
<dbReference type="SUPFAM" id="SSF53098">
    <property type="entry name" value="Ribonuclease H-like"/>
    <property type="match status" value="1"/>
</dbReference>
<evidence type="ECO:0000256" key="4">
    <source>
        <dbReference type="ARBA" id="ARBA00022722"/>
    </source>
</evidence>
<evidence type="ECO:0000313" key="13">
    <source>
        <dbReference type="Proteomes" id="UP000663842"/>
    </source>
</evidence>
<keyword evidence="4" id="KW-0540">Nuclease</keyword>
<evidence type="ECO:0000256" key="3">
    <source>
        <dbReference type="ARBA" id="ARBA00022695"/>
    </source>
</evidence>
<dbReference type="PROSITE" id="PS50175">
    <property type="entry name" value="ASP_PROT_RETROV"/>
    <property type="match status" value="1"/>
</dbReference>
<feature type="region of interest" description="Disordered" evidence="8">
    <location>
        <begin position="1698"/>
        <end position="1729"/>
    </location>
</feature>
<dbReference type="CDD" id="cd00303">
    <property type="entry name" value="retropepsin_like"/>
    <property type="match status" value="1"/>
</dbReference>
<evidence type="ECO:0000256" key="5">
    <source>
        <dbReference type="ARBA" id="ARBA00022759"/>
    </source>
</evidence>
<evidence type="ECO:0000256" key="1">
    <source>
        <dbReference type="ARBA" id="ARBA00012493"/>
    </source>
</evidence>
<dbReference type="CDD" id="cd01647">
    <property type="entry name" value="RT_LTR"/>
    <property type="match status" value="1"/>
</dbReference>
<dbReference type="Pfam" id="PF00665">
    <property type="entry name" value="rve"/>
    <property type="match status" value="1"/>
</dbReference>
<dbReference type="InterPro" id="IPR036397">
    <property type="entry name" value="RNaseH_sf"/>
</dbReference>
<evidence type="ECO:0000259" key="10">
    <source>
        <dbReference type="PROSITE" id="PS50878"/>
    </source>
</evidence>
<feature type="compositionally biased region" description="Low complexity" evidence="8">
    <location>
        <begin position="1704"/>
        <end position="1718"/>
    </location>
</feature>
<dbReference type="InterPro" id="IPR021109">
    <property type="entry name" value="Peptidase_aspartic_dom_sf"/>
</dbReference>
<keyword evidence="2" id="KW-0808">Transferase</keyword>
<name>A0A819ZM09_9BILA</name>
<dbReference type="Pfam" id="PF17921">
    <property type="entry name" value="Integrase_H2C2"/>
    <property type="match status" value="1"/>
</dbReference>
<evidence type="ECO:0000256" key="8">
    <source>
        <dbReference type="SAM" id="MobiDB-lite"/>
    </source>
</evidence>
<dbReference type="GO" id="GO:0015074">
    <property type="term" value="P:DNA integration"/>
    <property type="evidence" value="ECO:0007669"/>
    <property type="project" value="InterPro"/>
</dbReference>
<dbReference type="GO" id="GO:0003676">
    <property type="term" value="F:nucleic acid binding"/>
    <property type="evidence" value="ECO:0007669"/>
    <property type="project" value="InterPro"/>
</dbReference>
<proteinExistence type="predicted"/>
<dbReference type="PROSITE" id="PS50994">
    <property type="entry name" value="INTEGRASE"/>
    <property type="match status" value="1"/>
</dbReference>
<gene>
    <name evidence="12" type="ORF">UXM345_LOCUS26589</name>
</gene>
<dbReference type="Gene3D" id="3.10.10.10">
    <property type="entry name" value="HIV Type 1 Reverse Transcriptase, subunit A, domain 1"/>
    <property type="match status" value="1"/>
</dbReference>
<dbReference type="InterPro" id="IPR001584">
    <property type="entry name" value="Integrase_cat-core"/>
</dbReference>
<dbReference type="InterPro" id="IPR018061">
    <property type="entry name" value="Retropepsins"/>
</dbReference>
<feature type="domain" description="Reverse transcriptase" evidence="10">
    <location>
        <begin position="648"/>
        <end position="827"/>
    </location>
</feature>
<dbReference type="GO" id="GO:0004190">
    <property type="term" value="F:aspartic-type endopeptidase activity"/>
    <property type="evidence" value="ECO:0007669"/>
    <property type="project" value="InterPro"/>
</dbReference>
<dbReference type="Gene3D" id="3.30.70.270">
    <property type="match status" value="2"/>
</dbReference>
<dbReference type="InterPro" id="IPR043502">
    <property type="entry name" value="DNA/RNA_pol_sf"/>
</dbReference>
<keyword evidence="6" id="KW-0378">Hydrolase</keyword>
<dbReference type="InterPro" id="IPR041373">
    <property type="entry name" value="RT_RNaseH"/>
</dbReference>
<evidence type="ECO:0000256" key="6">
    <source>
        <dbReference type="ARBA" id="ARBA00022801"/>
    </source>
</evidence>
<dbReference type="InterPro" id="IPR041588">
    <property type="entry name" value="Integrase_H2C2"/>
</dbReference>
<dbReference type="CDD" id="cd22744">
    <property type="entry name" value="OTU"/>
    <property type="match status" value="1"/>
</dbReference>
<dbReference type="InterPro" id="IPR043128">
    <property type="entry name" value="Rev_trsase/Diguanyl_cyclase"/>
</dbReference>
<dbReference type="InterPro" id="IPR001995">
    <property type="entry name" value="Peptidase_A2_cat"/>
</dbReference>
<reference evidence="12" key="1">
    <citation type="submission" date="2021-02" db="EMBL/GenBank/DDBJ databases">
        <authorList>
            <person name="Nowell W R."/>
        </authorList>
    </citation>
    <scope>NUCLEOTIDE SEQUENCE</scope>
</reference>